<dbReference type="Pfam" id="PF12796">
    <property type="entry name" value="Ank_2"/>
    <property type="match status" value="4"/>
</dbReference>
<dbReference type="InterPro" id="IPR051165">
    <property type="entry name" value="Multifunctional_ANK_Repeat"/>
</dbReference>
<dbReference type="InterPro" id="IPR038765">
    <property type="entry name" value="Papain-like_cys_pep_sf"/>
</dbReference>
<evidence type="ECO:0000256" key="8">
    <source>
        <dbReference type="ARBA" id="ARBA00023157"/>
    </source>
</evidence>
<dbReference type="SMART" id="SM00213">
    <property type="entry name" value="UBQ"/>
    <property type="match status" value="1"/>
</dbReference>
<reference evidence="13" key="1">
    <citation type="submission" date="2020-11" db="EMBL/GenBank/DDBJ databases">
        <authorList>
            <person name="Tran Van P."/>
        </authorList>
    </citation>
    <scope>NUCLEOTIDE SEQUENCE</scope>
</reference>
<dbReference type="PROSITE" id="PS50088">
    <property type="entry name" value="ANK_REPEAT"/>
    <property type="match status" value="5"/>
</dbReference>
<comment type="subcellular location">
    <subcellularLocation>
        <location evidence="1">Endoplasmic reticulum membrane</location>
        <topology evidence="1">Single-pass type II membrane protein</topology>
    </subcellularLocation>
</comment>
<dbReference type="InterPro" id="IPR036770">
    <property type="entry name" value="Ankyrin_rpt-contain_sf"/>
</dbReference>
<evidence type="ECO:0000313" key="13">
    <source>
        <dbReference type="EMBL" id="CAD7274899.1"/>
    </source>
</evidence>
<evidence type="ECO:0000256" key="2">
    <source>
        <dbReference type="ARBA" id="ARBA00010271"/>
    </source>
</evidence>
<gene>
    <name evidence="13" type="ORF">NMOB1V02_LOCUS2711</name>
</gene>
<dbReference type="Pfam" id="PF00240">
    <property type="entry name" value="ubiquitin"/>
    <property type="match status" value="1"/>
</dbReference>
<dbReference type="Pfam" id="PF03016">
    <property type="entry name" value="Exostosin_GT47"/>
    <property type="match status" value="1"/>
</dbReference>
<name>A0A7R9BJ39_9CRUS</name>
<evidence type="ECO:0000256" key="1">
    <source>
        <dbReference type="ARBA" id="ARBA00004648"/>
    </source>
</evidence>
<dbReference type="InterPro" id="IPR000626">
    <property type="entry name" value="Ubiquitin-like_dom"/>
</dbReference>
<feature type="repeat" description="ANK" evidence="9">
    <location>
        <begin position="1437"/>
        <end position="1469"/>
    </location>
</feature>
<feature type="repeat" description="ANK" evidence="9">
    <location>
        <begin position="1051"/>
        <end position="1083"/>
    </location>
</feature>
<keyword evidence="8" id="KW-1015">Disulfide bond</keyword>
<evidence type="ECO:0000256" key="3">
    <source>
        <dbReference type="ARBA" id="ARBA00022679"/>
    </source>
</evidence>
<keyword evidence="5" id="KW-0677">Repeat</keyword>
<evidence type="ECO:0000256" key="9">
    <source>
        <dbReference type="PROSITE-ProRule" id="PRU00023"/>
    </source>
</evidence>
<dbReference type="GO" id="GO:0016757">
    <property type="term" value="F:glycosyltransferase activity"/>
    <property type="evidence" value="ECO:0007669"/>
    <property type="project" value="InterPro"/>
</dbReference>
<feature type="region of interest" description="Disordered" evidence="10">
    <location>
        <begin position="1530"/>
        <end position="1558"/>
    </location>
</feature>
<keyword evidence="14" id="KW-1185">Reference proteome</keyword>
<dbReference type="Gene3D" id="3.10.20.90">
    <property type="entry name" value="Phosphatidylinositol 3-kinase Catalytic Subunit, Chain A, domain 1"/>
    <property type="match status" value="1"/>
</dbReference>
<protein>
    <recommendedName>
        <fullName evidence="15">Ubiquitinyl hydrolase 1</fullName>
    </recommendedName>
</protein>
<dbReference type="InterPro" id="IPR029071">
    <property type="entry name" value="Ubiquitin-like_domsf"/>
</dbReference>
<dbReference type="GO" id="GO:1901135">
    <property type="term" value="P:carbohydrate derivative metabolic process"/>
    <property type="evidence" value="ECO:0007669"/>
    <property type="project" value="UniProtKB-ARBA"/>
</dbReference>
<proteinExistence type="inferred from homology"/>
<dbReference type="PROSITE" id="PS50053">
    <property type="entry name" value="UBIQUITIN_2"/>
    <property type="match status" value="1"/>
</dbReference>
<feature type="repeat" description="ANK" evidence="9">
    <location>
        <begin position="1161"/>
        <end position="1193"/>
    </location>
</feature>
<keyword evidence="3" id="KW-0808">Transferase</keyword>
<dbReference type="Proteomes" id="UP000678499">
    <property type="component" value="Unassembled WGS sequence"/>
</dbReference>
<evidence type="ECO:0000256" key="4">
    <source>
        <dbReference type="ARBA" id="ARBA00022692"/>
    </source>
</evidence>
<dbReference type="SMART" id="SM00248">
    <property type="entry name" value="ANK"/>
    <property type="match status" value="12"/>
</dbReference>
<dbReference type="PROSITE" id="PS50297">
    <property type="entry name" value="ANK_REP_REGION"/>
    <property type="match status" value="4"/>
</dbReference>
<dbReference type="PROSITE" id="PS50235">
    <property type="entry name" value="USP_3"/>
    <property type="match status" value="1"/>
</dbReference>
<dbReference type="SUPFAM" id="SSF53448">
    <property type="entry name" value="Nucleotide-diphospho-sugar transferases"/>
    <property type="match status" value="1"/>
</dbReference>
<dbReference type="InterPro" id="IPR015338">
    <property type="entry name" value="GT64_dom"/>
</dbReference>
<dbReference type="PANTHER" id="PTHR24123">
    <property type="entry name" value="ANKYRIN REPEAT-CONTAINING"/>
    <property type="match status" value="1"/>
</dbReference>
<feature type="repeat" description="ANK" evidence="9">
    <location>
        <begin position="1350"/>
        <end position="1389"/>
    </location>
</feature>
<evidence type="ECO:0008006" key="15">
    <source>
        <dbReference type="Google" id="ProtNLM"/>
    </source>
</evidence>
<feature type="region of interest" description="Disordered" evidence="10">
    <location>
        <begin position="1605"/>
        <end position="1629"/>
    </location>
</feature>
<dbReference type="InterPro" id="IPR028889">
    <property type="entry name" value="USP"/>
</dbReference>
<evidence type="ECO:0000313" key="14">
    <source>
        <dbReference type="Proteomes" id="UP000678499"/>
    </source>
</evidence>
<keyword evidence="4" id="KW-0812">Transmembrane</keyword>
<dbReference type="Gene3D" id="1.25.40.20">
    <property type="entry name" value="Ankyrin repeat-containing domain"/>
    <property type="match status" value="4"/>
</dbReference>
<dbReference type="InterPro" id="IPR029044">
    <property type="entry name" value="Nucleotide-diphossugar_trans"/>
</dbReference>
<dbReference type="SUPFAM" id="SSF54001">
    <property type="entry name" value="Cysteine proteinases"/>
    <property type="match status" value="1"/>
</dbReference>
<dbReference type="SUPFAM" id="SSF48403">
    <property type="entry name" value="Ankyrin repeat"/>
    <property type="match status" value="2"/>
</dbReference>
<keyword evidence="6" id="KW-0472">Membrane</keyword>
<dbReference type="InterPro" id="IPR040911">
    <property type="entry name" value="Exostosin_GT47"/>
</dbReference>
<dbReference type="InterPro" id="IPR002110">
    <property type="entry name" value="Ankyrin_rpt"/>
</dbReference>
<feature type="domain" description="USP" evidence="12">
    <location>
        <begin position="31"/>
        <end position="355"/>
    </location>
</feature>
<comment type="similarity">
    <text evidence="2">Belongs to the glycosyltransferase 47 family.</text>
</comment>
<keyword evidence="6" id="KW-1133">Transmembrane helix</keyword>
<organism evidence="13">
    <name type="scientific">Notodromas monacha</name>
    <dbReference type="NCBI Taxonomy" id="399045"/>
    <lineage>
        <taxon>Eukaryota</taxon>
        <taxon>Metazoa</taxon>
        <taxon>Ecdysozoa</taxon>
        <taxon>Arthropoda</taxon>
        <taxon>Crustacea</taxon>
        <taxon>Oligostraca</taxon>
        <taxon>Ostracoda</taxon>
        <taxon>Podocopa</taxon>
        <taxon>Podocopida</taxon>
        <taxon>Cypridocopina</taxon>
        <taxon>Cypridoidea</taxon>
        <taxon>Cyprididae</taxon>
        <taxon>Notodromas</taxon>
    </lineage>
</organism>
<dbReference type="Gene3D" id="3.90.550.10">
    <property type="entry name" value="Spore Coat Polysaccharide Biosynthesis Protein SpsA, Chain A"/>
    <property type="match status" value="2"/>
</dbReference>
<dbReference type="Gene3D" id="3.90.70.10">
    <property type="entry name" value="Cysteine proteinases"/>
    <property type="match status" value="1"/>
</dbReference>
<evidence type="ECO:0000259" key="12">
    <source>
        <dbReference type="PROSITE" id="PS50235"/>
    </source>
</evidence>
<dbReference type="GO" id="GO:0016579">
    <property type="term" value="P:protein deubiquitination"/>
    <property type="evidence" value="ECO:0007669"/>
    <property type="project" value="InterPro"/>
</dbReference>
<sequence length="2263" mass="254165">MGPANMVLRSKRACRHSVDPTLSSETSINFNELVDWERRCPAGKCPRRIYFWNPKQDPTENVELLKPGGTVIPQSVTGSLALVFGRMRESKRRAIDPSPLVESLTLDRNLEQDVQEFTSLLLVRLEYDLAHQSNPLIKTLCQDLFQGKTQHIIECLNCHGKFKGPVENFYTLILNPVVTGKVKGPKEPKSLMECIVEYLMEESLQGENQYYCSVCKSKQNATRKTNFIELPQYVCFQVIRFKYDGASGTNLKISDSIKFEANFDFGLFFNSPGEYQYHLFAGFSHLGASAESGHFVANILDTGGTSWIRCNDDSVSISEIPELNPDSLRDKPQRGRTRKPTYVSSTTYFIVYARNRANPESIDPEPSLPDWLTNLLQTDPEVRRVSSVTASSPEEELMNKQQLIAGMFDLAKPGSDVPVGLDDWYLIPSEYIKDWISGSMPTLWGKAEPVTFCKHNRVSPLSLRKYKCVPAEVFRYRDICRICVTRKAKLEVSTRELAEDIETFEEILKVGTPRSRGPYVWVGKESLMRWSKLANYVILNESNDRDAVVQRDEIEQVEHLASYAELGTNDKEIPAKKSKVILDPSAFFNEEILCPHGNLGDETSEWTLVPPDAWNILQKYFPNAPRFEKIDRRCVECEKEDLLLAEKAENLKSVVAELKALLPWVKSTKSRFQIMGDDNHVVFVPRDFVKQLEAFMKAPHLSDEPREMDCSEYICAHSLLNIDPRQRIMSMQNGFLPVTAESFEVVEERYQCLFILRGYLGDAKSKRTWSHVELDPDVCEMCYEKRLEQEKNQSLIYSTKPIFVQKVGIRKAILTAIDRVTDLTGIISREKLEVSENELKEIEKRIGLDAHFNEVRRITRPKNSAEESRFVVSSTDTLKSLKHLIAKRFTIPLSDQRLFFNSRVLLGDEKTLSEFEILPFCHLKVVLRVTYEELKSDGTVSYARVILLENFVLVSIAVCMLEVSENEIIYSFQHVSISKMLSDVSKLHLSANTGLLAQPDDPSSRSPRHGPNINGSLSIHGMHLAAVSGDKVKMMSYLAVGPQFLEIRDRLGRTPLMYAVFGDKEIAVEFLLKAGARIESHDMFGRTALHYIAHKDRIQSMKAIICKLGLSKALVDSLLWQDGEMCTPIHLATKHLDCKLLGIFLKKTLSEGVHIDVQDQAKRTPLHWACLHANAKAVGMLLANGANGGISDVEGRTPLHWAAEFNARGTFQFRGKDAGKCISLILEKSPTLINRQDFSGQTCLHVAAMNANPDIISSLLNKYKSSVANKRRAVLPAVNLTDHSHRTPLHWASALGHVFAVQLLLNHGADLCATDVGGACPSHYAALNGQLDVLKCLLCDPRVIESVDQDGNTAFHWATAAEHHGGSSQISAVLAFLIQVGSNIKAINKFGLTGIDINAKDNVGQTAAHLLALGGFCDPIAYLITRADFQMNIQDDFGLTPLHCAAGKGHVSAVELLANAGVNLDLLSWLPDRPTALDLSIWNDQPAVAEFLKAKNASSAAPILHAKAKTLQSWYRRSIRDRKIVPVKICNRKTSGPGDSGMTEVLTPENARKPKSDAASSMFLEGAENGLFSDLQCPERFDSMRFAPRASIGKSSEEILTFGSRSCPRKNLNRGPGAESGSGDDPVWNSSLRNTHLSWGMQTETDALEWNVPCISGCSSTQGAWHCISTLTLSCARATVFNLPCDQDEDDFYGMDNAVCQSDEETGESFEDASKSHDFPSCDVGKSEVTLRVDESHVVAPDDDNRPSVFTRDEDCRISYSFVAFVLRVGRNDCESLWWNDPLGHEAVIVNSAILPSNTSFSCDSFSCFDVNRCGRHPEDDDRLTVYVYPYRDYRMDDGSPVTEGLTAEFWEVLLAIKRSPYYVSDPEEACVFVPSIDAFNQLRIRPRETGQVLATLPFWNGGRNHLIFSMVLNAVPRYHDITSLPSGMAMLAAAGFPTRAYRNKFDVSLPSFWGQSSTLHLTNESWDEGAKHWLVMFPGNSVPERAQKILEKFSTANDDFLMLRTCENSEEYPQRRCHNGIAVLYPYVLKRTKVGPVIYANSPLKNDGFTAVILTYDRVESLFALIERVAEAPSVSLVLIVWNNENKPPPKASLWPSISKPLKVIQSRANKLSSRFFPYREISTEAVLALDDDILMLTIDELEFGYQHWNHVYTYDFPSDLREWVDLNFNCEDIAMNFIVANCTGKSPIKVAPRKKFKCPHCINAEISADARHMLERSDCVNRFAERFGYLPLRTVEFRADPVLYKDHFPDKLKLYKDIESL</sequence>
<dbReference type="OrthoDB" id="6375697at2759"/>
<dbReference type="InterPro" id="IPR001394">
    <property type="entry name" value="Peptidase_C19_UCH"/>
</dbReference>
<dbReference type="PANTHER" id="PTHR24123:SF141">
    <property type="entry name" value="ANKYRIN 2, ISOFORM U"/>
    <property type="match status" value="1"/>
</dbReference>
<evidence type="ECO:0000256" key="5">
    <source>
        <dbReference type="ARBA" id="ARBA00022737"/>
    </source>
</evidence>
<evidence type="ECO:0000259" key="11">
    <source>
        <dbReference type="PROSITE" id="PS50053"/>
    </source>
</evidence>
<evidence type="ECO:0000256" key="10">
    <source>
        <dbReference type="SAM" id="MobiDB-lite"/>
    </source>
</evidence>
<dbReference type="GO" id="GO:0004843">
    <property type="term" value="F:cysteine-type deubiquitinase activity"/>
    <property type="evidence" value="ECO:0007669"/>
    <property type="project" value="InterPro"/>
</dbReference>
<feature type="repeat" description="ANK" evidence="9">
    <location>
        <begin position="1284"/>
        <end position="1316"/>
    </location>
</feature>
<evidence type="ECO:0000256" key="6">
    <source>
        <dbReference type="ARBA" id="ARBA00022989"/>
    </source>
</evidence>
<dbReference type="SUPFAM" id="SSF54236">
    <property type="entry name" value="Ubiquitin-like"/>
    <property type="match status" value="1"/>
</dbReference>
<accession>A0A7R9BJ39</accession>
<dbReference type="Pfam" id="PF09258">
    <property type="entry name" value="Glyco_transf_64"/>
    <property type="match status" value="1"/>
</dbReference>
<evidence type="ECO:0000256" key="7">
    <source>
        <dbReference type="ARBA" id="ARBA00023043"/>
    </source>
</evidence>
<dbReference type="EMBL" id="OA882353">
    <property type="protein sequence ID" value="CAD7274899.1"/>
    <property type="molecule type" value="Genomic_DNA"/>
</dbReference>
<dbReference type="EMBL" id="CAJPEX010000316">
    <property type="protein sequence ID" value="CAG0915051.1"/>
    <property type="molecule type" value="Genomic_DNA"/>
</dbReference>
<dbReference type="GO" id="GO:0005789">
    <property type="term" value="C:endoplasmic reticulum membrane"/>
    <property type="evidence" value="ECO:0007669"/>
    <property type="project" value="UniProtKB-SubCell"/>
</dbReference>
<keyword evidence="7 9" id="KW-0040">ANK repeat</keyword>
<dbReference type="Pfam" id="PF00443">
    <property type="entry name" value="UCH"/>
    <property type="match status" value="1"/>
</dbReference>
<feature type="domain" description="Ubiquitin-like" evidence="11">
    <location>
        <begin position="855"/>
        <end position="928"/>
    </location>
</feature>